<dbReference type="PANTHER" id="PTHR12083">
    <property type="entry name" value="BIFUNCTIONAL POLYNUCLEOTIDE PHOSPHATASE/KINASE"/>
    <property type="match status" value="1"/>
</dbReference>
<proteinExistence type="predicted"/>
<dbReference type="Proteomes" id="UP000267029">
    <property type="component" value="Unassembled WGS sequence"/>
</dbReference>
<dbReference type="AlphaFoldDB" id="A0A0R3U7V3"/>
<dbReference type="InterPro" id="IPR023214">
    <property type="entry name" value="HAD_sf"/>
</dbReference>
<organism evidence="1 2">
    <name type="scientific">Mesocestoides corti</name>
    <name type="common">Flatworm</name>
    <dbReference type="NCBI Taxonomy" id="53468"/>
    <lineage>
        <taxon>Eukaryota</taxon>
        <taxon>Metazoa</taxon>
        <taxon>Spiralia</taxon>
        <taxon>Lophotrochozoa</taxon>
        <taxon>Platyhelminthes</taxon>
        <taxon>Cestoda</taxon>
        <taxon>Eucestoda</taxon>
        <taxon>Cyclophyllidea</taxon>
        <taxon>Mesocestoididae</taxon>
        <taxon>Mesocestoides</taxon>
    </lineage>
</organism>
<dbReference type="Pfam" id="PF13671">
    <property type="entry name" value="AAA_33"/>
    <property type="match status" value="1"/>
</dbReference>
<dbReference type="GO" id="GO:0046403">
    <property type="term" value="F:polynucleotide 3'-phosphatase activity"/>
    <property type="evidence" value="ECO:0007669"/>
    <property type="project" value="TreeGrafter"/>
</dbReference>
<evidence type="ECO:0000313" key="1">
    <source>
        <dbReference type="EMBL" id="VDD76920.1"/>
    </source>
</evidence>
<dbReference type="Pfam" id="PF08645">
    <property type="entry name" value="PNK3P"/>
    <property type="match status" value="1"/>
</dbReference>
<name>A0A0R3U7V3_MESCO</name>
<sequence length="471" mass="52085">MPKRKISGADEAEPTKKLKQTTLVGVSTNVTDGAWHQNSSLLTFNPPEAKSSSKVLALDLDGTIIVTASGKVFPKNTHDWKLFSKKAPAILQQYVEDGYLIVIVSNQAGLEKNSAKLIGEFKAKVEAVVARLGVAVRGYFALKDDINRKPRTGMWQALQAANDGVEIDKAASIYCGDAAGREALGKVRKDHSHCDRLFAENVGIPFRTPEEFWEEPEADCRDTYPLTFDPRTLLSCATSLPPLAIGTPTTPTLVVMVGFPACKVFSLQVVHISHPLAFESHHFSKNSDGSKAPLQVPDSDVLLSLSKQPWFVLRAFYSPFCLISAGKSTFCNNHLQPLGFKIVSRDVIKDMKKCAKVAEEHLSRGSSVVIDNTNVDAESRAPFVGMAKRLGVAVYACLMATSLEHSRHNEMFRQLTSEKHTKINSVVFNMMKAKYKAPTKDEGFAEVMEIPFVPDLPDKHRELYFQYLLEK</sequence>
<dbReference type="PANTHER" id="PTHR12083:SF9">
    <property type="entry name" value="BIFUNCTIONAL POLYNUCLEOTIDE PHOSPHATASE_KINASE"/>
    <property type="match status" value="1"/>
</dbReference>
<dbReference type="STRING" id="53468.A0A0R3U7V3"/>
<dbReference type="Gene3D" id="3.40.50.1000">
    <property type="entry name" value="HAD superfamily/HAD-like"/>
    <property type="match status" value="1"/>
</dbReference>
<dbReference type="InterPro" id="IPR006549">
    <property type="entry name" value="HAD-SF_hydro_IIIA"/>
</dbReference>
<accession>A0A0R3U7V3</accession>
<keyword evidence="2" id="KW-1185">Reference proteome</keyword>
<protein>
    <recommendedName>
        <fullName evidence="3">PNK FHA domain-containing protein</fullName>
    </recommendedName>
</protein>
<dbReference type="InterPro" id="IPR013954">
    <property type="entry name" value="PNK3P"/>
</dbReference>
<dbReference type="InterPro" id="IPR027417">
    <property type="entry name" value="P-loop_NTPase"/>
</dbReference>
<dbReference type="NCBIfam" id="TIGR01662">
    <property type="entry name" value="HAD-SF-IIIA"/>
    <property type="match status" value="1"/>
</dbReference>
<reference evidence="1 2" key="1">
    <citation type="submission" date="2018-10" db="EMBL/GenBank/DDBJ databases">
        <authorList>
            <consortium name="Pathogen Informatics"/>
        </authorList>
    </citation>
    <scope>NUCLEOTIDE SEQUENCE [LARGE SCALE GENOMIC DNA]</scope>
</reference>
<dbReference type="Gene3D" id="3.40.50.300">
    <property type="entry name" value="P-loop containing nucleotide triphosphate hydrolases"/>
    <property type="match status" value="1"/>
</dbReference>
<dbReference type="InterPro" id="IPR006551">
    <property type="entry name" value="Polynucleotide_phosphatase"/>
</dbReference>
<dbReference type="GO" id="GO:0006281">
    <property type="term" value="P:DNA repair"/>
    <property type="evidence" value="ECO:0007669"/>
    <property type="project" value="TreeGrafter"/>
</dbReference>
<dbReference type="GO" id="GO:0046404">
    <property type="term" value="F:ATP-dependent polydeoxyribonucleotide 5'-hydroxyl-kinase activity"/>
    <property type="evidence" value="ECO:0007669"/>
    <property type="project" value="TreeGrafter"/>
</dbReference>
<gene>
    <name evidence="1" type="ORF">MCOS_LOCUS2923</name>
</gene>
<dbReference type="SUPFAM" id="SSF52540">
    <property type="entry name" value="P-loop containing nucleoside triphosphate hydrolases"/>
    <property type="match status" value="1"/>
</dbReference>
<dbReference type="GO" id="GO:0003690">
    <property type="term" value="F:double-stranded DNA binding"/>
    <property type="evidence" value="ECO:0007669"/>
    <property type="project" value="TreeGrafter"/>
</dbReference>
<dbReference type="OrthoDB" id="19045at2759"/>
<dbReference type="InterPro" id="IPR036412">
    <property type="entry name" value="HAD-like_sf"/>
</dbReference>
<dbReference type="EMBL" id="UXSR01000557">
    <property type="protein sequence ID" value="VDD76920.1"/>
    <property type="molecule type" value="Genomic_DNA"/>
</dbReference>
<dbReference type="NCBIfam" id="TIGR01664">
    <property type="entry name" value="DNA-3'-Pase"/>
    <property type="match status" value="1"/>
</dbReference>
<dbReference type="SUPFAM" id="SSF56784">
    <property type="entry name" value="HAD-like"/>
    <property type="match status" value="1"/>
</dbReference>
<evidence type="ECO:0000313" key="2">
    <source>
        <dbReference type="Proteomes" id="UP000267029"/>
    </source>
</evidence>
<evidence type="ECO:0008006" key="3">
    <source>
        <dbReference type="Google" id="ProtNLM"/>
    </source>
</evidence>